<sequence length="90" mass="9928">MILGNKCASNKVTHRRVAQDESSTVQVHTLELGVYPKENELAMDNVNQEPEEFIHEDVNPDPIDGVVSQAFLRVLQQVAGAQTSTEVVVL</sequence>
<dbReference type="AlphaFoldDB" id="A0A9D3W1Y8"/>
<organism evidence="1 2">
    <name type="scientific">Gossypium stocksii</name>
    <dbReference type="NCBI Taxonomy" id="47602"/>
    <lineage>
        <taxon>Eukaryota</taxon>
        <taxon>Viridiplantae</taxon>
        <taxon>Streptophyta</taxon>
        <taxon>Embryophyta</taxon>
        <taxon>Tracheophyta</taxon>
        <taxon>Spermatophyta</taxon>
        <taxon>Magnoliopsida</taxon>
        <taxon>eudicotyledons</taxon>
        <taxon>Gunneridae</taxon>
        <taxon>Pentapetalae</taxon>
        <taxon>rosids</taxon>
        <taxon>malvids</taxon>
        <taxon>Malvales</taxon>
        <taxon>Malvaceae</taxon>
        <taxon>Malvoideae</taxon>
        <taxon>Gossypium</taxon>
    </lineage>
</organism>
<evidence type="ECO:0000313" key="2">
    <source>
        <dbReference type="Proteomes" id="UP000828251"/>
    </source>
</evidence>
<dbReference type="EMBL" id="JAIQCV010000004">
    <property type="protein sequence ID" value="KAH1107501.1"/>
    <property type="molecule type" value="Genomic_DNA"/>
</dbReference>
<dbReference type="Proteomes" id="UP000828251">
    <property type="component" value="Unassembled WGS sequence"/>
</dbReference>
<name>A0A9D3W1Y8_9ROSI</name>
<proteinExistence type="predicted"/>
<keyword evidence="2" id="KW-1185">Reference proteome</keyword>
<evidence type="ECO:0000313" key="1">
    <source>
        <dbReference type="EMBL" id="KAH1107501.1"/>
    </source>
</evidence>
<reference evidence="1 2" key="1">
    <citation type="journal article" date="2021" name="Plant Biotechnol. J.">
        <title>Multi-omics assisted identification of the key and species-specific regulatory components of drought-tolerant mechanisms in Gossypium stocksii.</title>
        <authorList>
            <person name="Yu D."/>
            <person name="Ke L."/>
            <person name="Zhang D."/>
            <person name="Wu Y."/>
            <person name="Sun Y."/>
            <person name="Mei J."/>
            <person name="Sun J."/>
            <person name="Sun Y."/>
        </authorList>
    </citation>
    <scope>NUCLEOTIDE SEQUENCE [LARGE SCALE GENOMIC DNA]</scope>
    <source>
        <strain evidence="2">cv. E1</strain>
        <tissue evidence="1">Leaf</tissue>
    </source>
</reference>
<comment type="caution">
    <text evidence="1">The sequence shown here is derived from an EMBL/GenBank/DDBJ whole genome shotgun (WGS) entry which is preliminary data.</text>
</comment>
<protein>
    <submittedName>
        <fullName evidence="1">Uncharacterized protein</fullName>
    </submittedName>
</protein>
<accession>A0A9D3W1Y8</accession>
<gene>
    <name evidence="1" type="ORF">J1N35_011269</name>
</gene>